<proteinExistence type="predicted"/>
<evidence type="ECO:0000259" key="3">
    <source>
        <dbReference type="Pfam" id="PF22570"/>
    </source>
</evidence>
<accession>A0ABY9KUT2</accession>
<keyword evidence="1" id="KW-0472">Membrane</keyword>
<gene>
    <name evidence="4" type="ORF">QR721_13110</name>
</gene>
<dbReference type="EMBL" id="CP129113">
    <property type="protein sequence ID" value="WLV24563.1"/>
    <property type="molecule type" value="Genomic_DNA"/>
</dbReference>
<evidence type="ECO:0000313" key="5">
    <source>
        <dbReference type="Proteomes" id="UP001180087"/>
    </source>
</evidence>
<feature type="transmembrane region" description="Helical" evidence="1">
    <location>
        <begin position="31"/>
        <end position="49"/>
    </location>
</feature>
<dbReference type="Pfam" id="PF09922">
    <property type="entry name" value="LiaF-like_C"/>
    <property type="match status" value="1"/>
</dbReference>
<dbReference type="InterPro" id="IPR054331">
    <property type="entry name" value="LiaF_TM"/>
</dbReference>
<name>A0ABY9KUT2_9BACI</name>
<dbReference type="PANTHER" id="PTHR40763">
    <property type="entry name" value="MEMBRANE PROTEIN-RELATED"/>
    <property type="match status" value="1"/>
</dbReference>
<reference evidence="4" key="1">
    <citation type="submission" date="2023-06" db="EMBL/GenBank/DDBJ databases">
        <title>A Treasure from Seagulls: Isolation and Description of Aciduricobacillus qingdaonensis gen. nov., sp. nov., a Rare Obligately Uric Acid-utilizing Member in the Family Bacillaceae.</title>
        <authorList>
            <person name="Liu W."/>
            <person name="Wang B."/>
        </authorList>
    </citation>
    <scope>NUCLEOTIDE SEQUENCE</scope>
    <source>
        <strain evidence="4">44XB</strain>
    </source>
</reference>
<protein>
    <submittedName>
        <fullName evidence="4">DUF5668 domain-containing protein</fullName>
    </submittedName>
</protein>
<dbReference type="RefSeq" id="WP_348027719.1">
    <property type="nucleotide sequence ID" value="NZ_CP129113.1"/>
</dbReference>
<evidence type="ECO:0000259" key="2">
    <source>
        <dbReference type="Pfam" id="PF09922"/>
    </source>
</evidence>
<dbReference type="Proteomes" id="UP001180087">
    <property type="component" value="Chromosome"/>
</dbReference>
<organism evidence="4 5">
    <name type="scientific">Aciduricibacillus chroicocephali</name>
    <dbReference type="NCBI Taxonomy" id="3054939"/>
    <lineage>
        <taxon>Bacteria</taxon>
        <taxon>Bacillati</taxon>
        <taxon>Bacillota</taxon>
        <taxon>Bacilli</taxon>
        <taxon>Bacillales</taxon>
        <taxon>Bacillaceae</taxon>
        <taxon>Aciduricibacillus</taxon>
    </lineage>
</organism>
<evidence type="ECO:0000256" key="1">
    <source>
        <dbReference type="SAM" id="Phobius"/>
    </source>
</evidence>
<feature type="domain" description="Cell wall-active antibiotics response LiaF-like C-terminal" evidence="2">
    <location>
        <begin position="117"/>
        <end position="190"/>
    </location>
</feature>
<keyword evidence="5" id="KW-1185">Reference proteome</keyword>
<keyword evidence="1" id="KW-0812">Transmembrane</keyword>
<evidence type="ECO:0000313" key="4">
    <source>
        <dbReference type="EMBL" id="WLV24563.1"/>
    </source>
</evidence>
<dbReference type="PANTHER" id="PTHR40763:SF5">
    <property type="entry name" value="MEMBRANE PROTEIN"/>
    <property type="match status" value="1"/>
</dbReference>
<dbReference type="InterPro" id="IPR024425">
    <property type="entry name" value="LiaF-like_C"/>
</dbReference>
<feature type="domain" description="LiaF transmembrane" evidence="3">
    <location>
        <begin position="6"/>
        <end position="102"/>
    </location>
</feature>
<sequence>MNGRFLTGTILVLLGVGFLLQQAHVWDFSDILSNCWPLILVIVGIAQLFNRNSTSLFSGFIFIVAGILFFINNLIDINLYLYFWPLILIIAGVSFFFSRGTHRAKPISDDATNSFSIFGGQNIQVTSSDYEGGQVTAIFGGAEIDLRDAVISEQGAVLELNAVFGGVKIYVPENAKVQVSGLPIFGGCENKTRKRAITDAPLLKINYAAVFGGVEIRD</sequence>
<feature type="transmembrane region" description="Helical" evidence="1">
    <location>
        <begin position="56"/>
        <end position="75"/>
    </location>
</feature>
<feature type="transmembrane region" description="Helical" evidence="1">
    <location>
        <begin position="81"/>
        <end position="98"/>
    </location>
</feature>
<keyword evidence="1" id="KW-1133">Transmembrane helix</keyword>
<dbReference type="Pfam" id="PF22570">
    <property type="entry name" value="LiaF-TM"/>
    <property type="match status" value="1"/>
</dbReference>